<evidence type="ECO:0000313" key="5">
    <source>
        <dbReference type="Proteomes" id="UP000192478"/>
    </source>
</evidence>
<dbReference type="SMART" id="SM00909">
    <property type="entry name" value="Germane"/>
    <property type="match status" value="2"/>
</dbReference>
<evidence type="ECO:0000313" key="4">
    <source>
        <dbReference type="Proteomes" id="UP000177894"/>
    </source>
</evidence>
<dbReference type="Pfam" id="PF10646">
    <property type="entry name" value="Germane"/>
    <property type="match status" value="2"/>
</dbReference>
<dbReference type="InterPro" id="IPR019606">
    <property type="entry name" value="GerMN"/>
</dbReference>
<dbReference type="PROSITE" id="PS51257">
    <property type="entry name" value="PROKAR_LIPOPROTEIN"/>
    <property type="match status" value="1"/>
</dbReference>
<evidence type="ECO:0000313" key="2">
    <source>
        <dbReference type="EMBL" id="AOY75832.1"/>
    </source>
</evidence>
<organism evidence="3 5">
    <name type="scientific">Clostridium formicaceticum</name>
    <dbReference type="NCBI Taxonomy" id="1497"/>
    <lineage>
        <taxon>Bacteria</taxon>
        <taxon>Bacillati</taxon>
        <taxon>Bacillota</taxon>
        <taxon>Clostridia</taxon>
        <taxon>Eubacteriales</taxon>
        <taxon>Clostridiaceae</taxon>
        <taxon>Clostridium</taxon>
    </lineage>
</organism>
<name>A0AAC9RIY3_9CLOT</name>
<dbReference type="Proteomes" id="UP000192478">
    <property type="component" value="Chromosome"/>
</dbReference>
<feature type="domain" description="GerMN" evidence="1">
    <location>
        <begin position="86"/>
        <end position="178"/>
    </location>
</feature>
<keyword evidence="4" id="KW-1185">Reference proteome</keyword>
<dbReference type="EMBL" id="CP020559">
    <property type="protein sequence ID" value="ARE86163.1"/>
    <property type="molecule type" value="Genomic_DNA"/>
</dbReference>
<gene>
    <name evidence="3" type="primary">gerM</name>
    <name evidence="2" type="ORF">BJL90_07905</name>
    <name evidence="3" type="ORF">CLFO_04790</name>
</gene>
<reference evidence="2 4" key="1">
    <citation type="submission" date="2016-10" db="EMBL/GenBank/DDBJ databases">
        <title>Complete Genome Sequence of Acetogen Clostridium formicoaceticum ATCC 27076.</title>
        <authorList>
            <person name="Bao T."/>
            <person name="Cheng C."/>
            <person name="Zhao J."/>
            <person name="Yang S.-T."/>
            <person name="Wang J."/>
            <person name="Wang M."/>
        </authorList>
    </citation>
    <scope>NUCLEOTIDE SEQUENCE [LARGE SCALE GENOMIC DNA]</scope>
    <source>
        <strain evidence="2 4">ATCC 27076</strain>
    </source>
</reference>
<evidence type="ECO:0000313" key="3">
    <source>
        <dbReference type="EMBL" id="ARE86163.1"/>
    </source>
</evidence>
<protein>
    <submittedName>
        <fullName evidence="3">Spore germination protein GerM</fullName>
    </submittedName>
</protein>
<evidence type="ECO:0000259" key="1">
    <source>
        <dbReference type="SMART" id="SM00909"/>
    </source>
</evidence>
<sequence>MKVYKLLVVSIILCFMMGLIGCENPIANLIQERKDIEASYVSYLVDQEGFVDFENEGLRQTVLYYRDEKGLIVPVMRRIPWDEGIAQAAINQLIDRPVLREELAVIGLQPVLPTGTEVVGMTIQDGLCTVDFNKNILSYQNEADEKAMIQSIVYTLTEFESIHQVQIMVEGSIVKKLTYGTNTAEPLAREYINLADTLSEESIPVVVYYKGTVNGEESFFVPVTKGISALKADIKSALTALLEGAPENSGLYSEIPFGTSVNDVYVKDGVAYIDFSEEIKRMPENVRHQQSLIYELGLTLREIEPTIAQVRILSNGTEIQLSSDVSLNLPYFSNEF</sequence>
<reference evidence="3 5" key="2">
    <citation type="submission" date="2017-03" db="EMBL/GenBank/DDBJ databases">
        <title>Complete sequence of Clostridium formicaceticum DSM 92.</title>
        <authorList>
            <person name="Poehlein A."/>
            <person name="Karl M."/>
            <person name="Bengelsdorf F.R."/>
            <person name="Duerre P."/>
            <person name="Daniel R."/>
        </authorList>
    </citation>
    <scope>NUCLEOTIDE SEQUENCE [LARGE SCALE GENOMIC DNA]</scope>
    <source>
        <strain evidence="3 5">DSM 92</strain>
    </source>
</reference>
<proteinExistence type="predicted"/>
<dbReference type="AlphaFoldDB" id="A0AAC9RIY3"/>
<dbReference type="RefSeq" id="WP_070966281.1">
    <property type="nucleotide sequence ID" value="NZ_CP017603.1"/>
</dbReference>
<dbReference type="KEGG" id="cfm:BJL90_07905"/>
<dbReference type="Proteomes" id="UP000177894">
    <property type="component" value="Chromosome"/>
</dbReference>
<dbReference type="EMBL" id="CP017603">
    <property type="protein sequence ID" value="AOY75832.1"/>
    <property type="molecule type" value="Genomic_DNA"/>
</dbReference>
<feature type="domain" description="GerMN" evidence="1">
    <location>
        <begin position="234"/>
        <end position="323"/>
    </location>
</feature>
<accession>A0AAC9RIY3</accession>